<comment type="caution">
    <text evidence="1">The sequence shown here is derived from an EMBL/GenBank/DDBJ whole genome shotgun (WGS) entry which is preliminary data.</text>
</comment>
<sequence length="80" mass="8489">VLSVPGNLTINDVWLARLISQKGDSGGPVFKFVLGEAGVRIVGMLVGGTEINNISISVFHPTDVILRRDNSSLMDLVTAP</sequence>
<organism evidence="1 2">
    <name type="scientific">Gigaspora margarita</name>
    <dbReference type="NCBI Taxonomy" id="4874"/>
    <lineage>
        <taxon>Eukaryota</taxon>
        <taxon>Fungi</taxon>
        <taxon>Fungi incertae sedis</taxon>
        <taxon>Mucoromycota</taxon>
        <taxon>Glomeromycotina</taxon>
        <taxon>Glomeromycetes</taxon>
        <taxon>Diversisporales</taxon>
        <taxon>Gigasporaceae</taxon>
        <taxon>Gigaspora</taxon>
    </lineage>
</organism>
<dbReference type="Proteomes" id="UP000789901">
    <property type="component" value="Unassembled WGS sequence"/>
</dbReference>
<feature type="non-terminal residue" evidence="1">
    <location>
        <position position="1"/>
    </location>
</feature>
<reference evidence="1 2" key="1">
    <citation type="submission" date="2021-06" db="EMBL/GenBank/DDBJ databases">
        <authorList>
            <person name="Kallberg Y."/>
            <person name="Tangrot J."/>
            <person name="Rosling A."/>
        </authorList>
    </citation>
    <scope>NUCLEOTIDE SEQUENCE [LARGE SCALE GENOMIC DNA]</scope>
    <source>
        <strain evidence="1 2">120-4 pot B 10/14</strain>
    </source>
</reference>
<evidence type="ECO:0000313" key="1">
    <source>
        <dbReference type="EMBL" id="CAG8799812.1"/>
    </source>
</evidence>
<evidence type="ECO:0000313" key="2">
    <source>
        <dbReference type="Proteomes" id="UP000789901"/>
    </source>
</evidence>
<dbReference type="InterPro" id="IPR009003">
    <property type="entry name" value="Peptidase_S1_PA"/>
</dbReference>
<accession>A0ABN7VUH1</accession>
<dbReference type="SUPFAM" id="SSF50494">
    <property type="entry name" value="Trypsin-like serine proteases"/>
    <property type="match status" value="1"/>
</dbReference>
<protein>
    <submittedName>
        <fullName evidence="1">42607_t:CDS:1</fullName>
    </submittedName>
</protein>
<name>A0ABN7VUH1_GIGMA</name>
<gene>
    <name evidence="1" type="ORF">GMARGA_LOCUS22858</name>
</gene>
<keyword evidence="2" id="KW-1185">Reference proteome</keyword>
<proteinExistence type="predicted"/>
<dbReference type="EMBL" id="CAJVQB010022520">
    <property type="protein sequence ID" value="CAG8799812.1"/>
    <property type="molecule type" value="Genomic_DNA"/>
</dbReference>